<accession>A0A8E2JEQ0</accession>
<organism evidence="1 2">
    <name type="scientific">Lepidopterella palustris CBS 459.81</name>
    <dbReference type="NCBI Taxonomy" id="1314670"/>
    <lineage>
        <taxon>Eukaryota</taxon>
        <taxon>Fungi</taxon>
        <taxon>Dikarya</taxon>
        <taxon>Ascomycota</taxon>
        <taxon>Pezizomycotina</taxon>
        <taxon>Dothideomycetes</taxon>
        <taxon>Pleosporomycetidae</taxon>
        <taxon>Mytilinidiales</taxon>
        <taxon>Argynnaceae</taxon>
        <taxon>Lepidopterella</taxon>
    </lineage>
</organism>
<protein>
    <submittedName>
        <fullName evidence="1">Uncharacterized protein</fullName>
    </submittedName>
</protein>
<evidence type="ECO:0000313" key="2">
    <source>
        <dbReference type="Proteomes" id="UP000250266"/>
    </source>
</evidence>
<dbReference type="EMBL" id="KV744991">
    <property type="protein sequence ID" value="OCK79728.1"/>
    <property type="molecule type" value="Genomic_DNA"/>
</dbReference>
<reference evidence="1 2" key="1">
    <citation type="journal article" date="2016" name="Nat. Commun.">
        <title>Ectomycorrhizal ecology is imprinted in the genome of the dominant symbiotic fungus Cenococcum geophilum.</title>
        <authorList>
            <consortium name="DOE Joint Genome Institute"/>
            <person name="Peter M."/>
            <person name="Kohler A."/>
            <person name="Ohm R.A."/>
            <person name="Kuo A."/>
            <person name="Krutzmann J."/>
            <person name="Morin E."/>
            <person name="Arend M."/>
            <person name="Barry K.W."/>
            <person name="Binder M."/>
            <person name="Choi C."/>
            <person name="Clum A."/>
            <person name="Copeland A."/>
            <person name="Grisel N."/>
            <person name="Haridas S."/>
            <person name="Kipfer T."/>
            <person name="LaButti K."/>
            <person name="Lindquist E."/>
            <person name="Lipzen A."/>
            <person name="Maire R."/>
            <person name="Meier B."/>
            <person name="Mihaltcheva S."/>
            <person name="Molinier V."/>
            <person name="Murat C."/>
            <person name="Poggeler S."/>
            <person name="Quandt C.A."/>
            <person name="Sperisen C."/>
            <person name="Tritt A."/>
            <person name="Tisserant E."/>
            <person name="Crous P.W."/>
            <person name="Henrissat B."/>
            <person name="Nehls U."/>
            <person name="Egli S."/>
            <person name="Spatafora J.W."/>
            <person name="Grigoriev I.V."/>
            <person name="Martin F.M."/>
        </authorList>
    </citation>
    <scope>NUCLEOTIDE SEQUENCE [LARGE SCALE GENOMIC DNA]</scope>
    <source>
        <strain evidence="1 2">CBS 459.81</strain>
    </source>
</reference>
<dbReference type="AlphaFoldDB" id="A0A8E2JEQ0"/>
<gene>
    <name evidence="1" type="ORF">K432DRAFT_59961</name>
</gene>
<proteinExistence type="predicted"/>
<name>A0A8E2JEQ0_9PEZI</name>
<keyword evidence="2" id="KW-1185">Reference proteome</keyword>
<sequence>MYIIGTITALLHQFVSQKKSKDSEVLDICYGEDNVGLPSDVMKNNRCDQNDPLAFITCRSRQDIREASNSQQHNLNLVQPRLSLLTNRKNVARAKIITAPVILAGLGIVFSPEIIQSGRLFPSHQRTMNLSQHPSHFKDTTFLKRSGGFLFFFYTYSVRTLRSLASNCTREVNEELQLLKSEGQEPLAH</sequence>
<dbReference type="Proteomes" id="UP000250266">
    <property type="component" value="Unassembled WGS sequence"/>
</dbReference>
<evidence type="ECO:0000313" key="1">
    <source>
        <dbReference type="EMBL" id="OCK79728.1"/>
    </source>
</evidence>